<evidence type="ECO:0000313" key="8">
    <source>
        <dbReference type="Proteomes" id="UP001223420"/>
    </source>
</evidence>
<keyword evidence="2" id="KW-0805">Transcription regulation</keyword>
<comment type="caution">
    <text evidence="7">The sequence shown here is derived from an EMBL/GenBank/DDBJ whole genome shotgun (WGS) entry which is preliminary data.</text>
</comment>
<gene>
    <name evidence="7" type="ORF">QO001_003906</name>
</gene>
<keyword evidence="3 5" id="KW-0238">DNA-binding</keyword>
<dbReference type="PANTHER" id="PTHR30055">
    <property type="entry name" value="HTH-TYPE TRANSCRIPTIONAL REGULATOR RUTR"/>
    <property type="match status" value="1"/>
</dbReference>
<dbReference type="PROSITE" id="PS50977">
    <property type="entry name" value="HTH_TETR_2"/>
    <property type="match status" value="1"/>
</dbReference>
<proteinExistence type="predicted"/>
<dbReference type="GO" id="GO:0003700">
    <property type="term" value="F:DNA-binding transcription factor activity"/>
    <property type="evidence" value="ECO:0007669"/>
    <property type="project" value="TreeGrafter"/>
</dbReference>
<keyword evidence="1" id="KW-0678">Repressor</keyword>
<dbReference type="AlphaFoldDB" id="A0AAJ1TYV4"/>
<dbReference type="Proteomes" id="UP001223420">
    <property type="component" value="Unassembled WGS sequence"/>
</dbReference>
<evidence type="ECO:0000256" key="3">
    <source>
        <dbReference type="ARBA" id="ARBA00023125"/>
    </source>
</evidence>
<evidence type="ECO:0000256" key="1">
    <source>
        <dbReference type="ARBA" id="ARBA00022491"/>
    </source>
</evidence>
<dbReference type="Pfam" id="PF00440">
    <property type="entry name" value="TetR_N"/>
    <property type="match status" value="1"/>
</dbReference>
<organism evidence="7 8">
    <name type="scientific">Methylobacterium brachiatum</name>
    <dbReference type="NCBI Taxonomy" id="269660"/>
    <lineage>
        <taxon>Bacteria</taxon>
        <taxon>Pseudomonadati</taxon>
        <taxon>Pseudomonadota</taxon>
        <taxon>Alphaproteobacteria</taxon>
        <taxon>Hyphomicrobiales</taxon>
        <taxon>Methylobacteriaceae</taxon>
        <taxon>Methylobacterium</taxon>
    </lineage>
</organism>
<reference evidence="7" key="1">
    <citation type="submission" date="2023-07" db="EMBL/GenBank/DDBJ databases">
        <title>Genomic Encyclopedia of Type Strains, Phase IV (KMG-IV): sequencing the most valuable type-strain genomes for metagenomic binning, comparative biology and taxonomic classification.</title>
        <authorList>
            <person name="Goeker M."/>
        </authorList>
    </citation>
    <scope>NUCLEOTIDE SEQUENCE</scope>
    <source>
        <strain evidence="7">DSM 19569</strain>
    </source>
</reference>
<evidence type="ECO:0000256" key="5">
    <source>
        <dbReference type="PROSITE-ProRule" id="PRU00335"/>
    </source>
</evidence>
<accession>A0AAJ1TYV4</accession>
<evidence type="ECO:0000259" key="6">
    <source>
        <dbReference type="PROSITE" id="PS50977"/>
    </source>
</evidence>
<sequence length="212" mass="23111">MGAVTGTVVEVRDAQAARREQILDAAEACFVRNGFHRTTMADLAREAAMSQGNFYRYFASKEDIVLAMAERDRARGAILVAEMERAGDRRALLTGILERYFTNITRETAVLRLDLWAETTRNPAIAALVDRSEAEAREWLCGMFAALAASPECNPVAMFDVVNPLMKGIIVSRATLPGYDPANAAAHLQALIEAGLHGSLPRSVDVTAETSR</sequence>
<dbReference type="PANTHER" id="PTHR30055:SF234">
    <property type="entry name" value="HTH-TYPE TRANSCRIPTIONAL REGULATOR BETI"/>
    <property type="match status" value="1"/>
</dbReference>
<dbReference type="EMBL" id="JAUSWL010000007">
    <property type="protein sequence ID" value="MDQ0544968.1"/>
    <property type="molecule type" value="Genomic_DNA"/>
</dbReference>
<dbReference type="InterPro" id="IPR050109">
    <property type="entry name" value="HTH-type_TetR-like_transc_reg"/>
</dbReference>
<dbReference type="InterPro" id="IPR009057">
    <property type="entry name" value="Homeodomain-like_sf"/>
</dbReference>
<evidence type="ECO:0000313" key="7">
    <source>
        <dbReference type="EMBL" id="MDQ0544968.1"/>
    </source>
</evidence>
<feature type="DNA-binding region" description="H-T-H motif" evidence="5">
    <location>
        <begin position="39"/>
        <end position="58"/>
    </location>
</feature>
<dbReference type="Gene3D" id="1.10.357.10">
    <property type="entry name" value="Tetracycline Repressor, domain 2"/>
    <property type="match status" value="1"/>
</dbReference>
<keyword evidence="4" id="KW-0804">Transcription</keyword>
<evidence type="ECO:0000256" key="4">
    <source>
        <dbReference type="ARBA" id="ARBA00023163"/>
    </source>
</evidence>
<dbReference type="InterPro" id="IPR001647">
    <property type="entry name" value="HTH_TetR"/>
</dbReference>
<dbReference type="RefSeq" id="WP_230366728.1">
    <property type="nucleotide sequence ID" value="NZ_JAJALK010000007.1"/>
</dbReference>
<dbReference type="GO" id="GO:0000976">
    <property type="term" value="F:transcription cis-regulatory region binding"/>
    <property type="evidence" value="ECO:0007669"/>
    <property type="project" value="TreeGrafter"/>
</dbReference>
<dbReference type="SUPFAM" id="SSF46689">
    <property type="entry name" value="Homeodomain-like"/>
    <property type="match status" value="1"/>
</dbReference>
<evidence type="ECO:0000256" key="2">
    <source>
        <dbReference type="ARBA" id="ARBA00023015"/>
    </source>
</evidence>
<name>A0AAJ1TYV4_9HYPH</name>
<protein>
    <submittedName>
        <fullName evidence="7">AcrR family transcriptional regulator</fullName>
    </submittedName>
</protein>
<dbReference type="InterPro" id="IPR039538">
    <property type="entry name" value="BetI_C"/>
</dbReference>
<feature type="domain" description="HTH tetR-type" evidence="6">
    <location>
        <begin position="16"/>
        <end position="76"/>
    </location>
</feature>
<dbReference type="PRINTS" id="PR00455">
    <property type="entry name" value="HTHTETR"/>
</dbReference>
<dbReference type="Pfam" id="PF13977">
    <property type="entry name" value="TetR_C_6"/>
    <property type="match status" value="1"/>
</dbReference>